<protein>
    <submittedName>
        <fullName evidence="1">Uncharacterized protein</fullName>
    </submittedName>
</protein>
<comment type="caution">
    <text evidence="1">The sequence shown here is derived from an EMBL/GenBank/DDBJ whole genome shotgun (WGS) entry which is preliminary data.</text>
</comment>
<dbReference type="RefSeq" id="WP_379525945.1">
    <property type="nucleotide sequence ID" value="NZ_JBHSBI010000001.1"/>
</dbReference>
<evidence type="ECO:0000313" key="1">
    <source>
        <dbReference type="EMBL" id="MFC4005772.1"/>
    </source>
</evidence>
<sequence length="46" mass="5300">MSYDRLIHPLVRENGVPRRATWDEALEQPSPHDNPCVKGQFGYGYV</sequence>
<evidence type="ECO:0000313" key="2">
    <source>
        <dbReference type="Proteomes" id="UP001595851"/>
    </source>
</evidence>
<reference evidence="2" key="1">
    <citation type="journal article" date="2019" name="Int. J. Syst. Evol. Microbiol.">
        <title>The Global Catalogue of Microorganisms (GCM) 10K type strain sequencing project: providing services to taxonomists for standard genome sequencing and annotation.</title>
        <authorList>
            <consortium name="The Broad Institute Genomics Platform"/>
            <consortium name="The Broad Institute Genome Sequencing Center for Infectious Disease"/>
            <person name="Wu L."/>
            <person name="Ma J."/>
        </authorList>
    </citation>
    <scope>NUCLEOTIDE SEQUENCE [LARGE SCALE GENOMIC DNA]</scope>
    <source>
        <strain evidence="2">TBRC 1276</strain>
    </source>
</reference>
<dbReference type="EMBL" id="JBHSBI010000001">
    <property type="protein sequence ID" value="MFC4005772.1"/>
    <property type="molecule type" value="Genomic_DNA"/>
</dbReference>
<proteinExistence type="predicted"/>
<gene>
    <name evidence="1" type="ORF">ACFOY2_00960</name>
</gene>
<keyword evidence="2" id="KW-1185">Reference proteome</keyword>
<name>A0ABV8G038_9ACTN</name>
<accession>A0ABV8G038</accession>
<dbReference type="SUPFAM" id="SSF53706">
    <property type="entry name" value="Formate dehydrogenase/DMSO reductase, domains 1-3"/>
    <property type="match status" value="1"/>
</dbReference>
<dbReference type="Proteomes" id="UP001595851">
    <property type="component" value="Unassembled WGS sequence"/>
</dbReference>
<organism evidence="1 2">
    <name type="scientific">Nonomuraea purpurea</name>
    <dbReference type="NCBI Taxonomy" id="1849276"/>
    <lineage>
        <taxon>Bacteria</taxon>
        <taxon>Bacillati</taxon>
        <taxon>Actinomycetota</taxon>
        <taxon>Actinomycetes</taxon>
        <taxon>Streptosporangiales</taxon>
        <taxon>Streptosporangiaceae</taxon>
        <taxon>Nonomuraea</taxon>
    </lineage>
</organism>